<dbReference type="GO" id="GO:0005737">
    <property type="term" value="C:cytoplasm"/>
    <property type="evidence" value="ECO:0007669"/>
    <property type="project" value="UniProtKB-SubCell"/>
</dbReference>
<dbReference type="InterPro" id="IPR004498">
    <property type="entry name" value="Ribosomal_PrmA_MeTrfase"/>
</dbReference>
<dbReference type="Proteomes" id="UP000198324">
    <property type="component" value="Unassembled WGS sequence"/>
</dbReference>
<dbReference type="EMBL" id="FZOC01000010">
    <property type="protein sequence ID" value="SNS25308.1"/>
    <property type="molecule type" value="Genomic_DNA"/>
</dbReference>
<accession>A0A239CZW7</accession>
<evidence type="ECO:0000256" key="4">
    <source>
        <dbReference type="ARBA" id="ARBA00022679"/>
    </source>
</evidence>
<evidence type="ECO:0000313" key="7">
    <source>
        <dbReference type="EMBL" id="SNS25308.1"/>
    </source>
</evidence>
<evidence type="ECO:0000313" key="8">
    <source>
        <dbReference type="Proteomes" id="UP000198324"/>
    </source>
</evidence>
<feature type="binding site" evidence="6">
    <location>
        <position position="222"/>
    </location>
    <ligand>
        <name>S-adenosyl-L-methionine</name>
        <dbReference type="ChEBI" id="CHEBI:59789"/>
    </ligand>
</feature>
<dbReference type="RefSeq" id="WP_089275533.1">
    <property type="nucleotide sequence ID" value="NZ_FZOC01000010.1"/>
</dbReference>
<sequence length="294" mass="32085">MTQDLLKIEFSLPEADYDAAVLFLSTAIQHGWEESQAVDGTTHFSTYLENHEEGREVARQIGARWPHSGIRTEEAQSQDWGQSWREFFTPIECGGRFEILPPWLSDEQHAEFTPIIIEPKMAFGTGHHPTTALCLTCIADLNREGHIAPGMEFLDLGTGSGILGIGLAKLGLHGLGLDIDPQAIACARENAEINAVAEAFSVAVGGITTLPEDKRFQVIVANILSKPLIFMAKDILSHLAPGGCLALSGILVEQAQDVIRAYKRLGLPDPVQRDEGEWCGLLWTHVVRAEGAES</sequence>
<evidence type="ECO:0000256" key="1">
    <source>
        <dbReference type="ARBA" id="ARBA00009741"/>
    </source>
</evidence>
<comment type="function">
    <text evidence="6">Methylates ribosomal protein L11.</text>
</comment>
<keyword evidence="4 6" id="KW-0808">Transferase</keyword>
<reference evidence="7 8" key="1">
    <citation type="submission" date="2017-06" db="EMBL/GenBank/DDBJ databases">
        <authorList>
            <person name="Kim H.J."/>
            <person name="Triplett B.A."/>
        </authorList>
    </citation>
    <scope>NUCLEOTIDE SEQUENCE [LARGE SCALE GENOMIC DNA]</scope>
    <source>
        <strain evidence="7 8">DSM 13116</strain>
    </source>
</reference>
<dbReference type="PANTHER" id="PTHR43648">
    <property type="entry name" value="ELECTRON TRANSFER FLAVOPROTEIN BETA SUBUNIT LYSINE METHYLTRANSFERASE"/>
    <property type="match status" value="1"/>
</dbReference>
<comment type="catalytic activity">
    <reaction evidence="6">
        <text>L-lysyl-[protein] + 3 S-adenosyl-L-methionine = N(6),N(6),N(6)-trimethyl-L-lysyl-[protein] + 3 S-adenosyl-L-homocysteine + 3 H(+)</text>
        <dbReference type="Rhea" id="RHEA:54192"/>
        <dbReference type="Rhea" id="RHEA-COMP:9752"/>
        <dbReference type="Rhea" id="RHEA-COMP:13826"/>
        <dbReference type="ChEBI" id="CHEBI:15378"/>
        <dbReference type="ChEBI" id="CHEBI:29969"/>
        <dbReference type="ChEBI" id="CHEBI:57856"/>
        <dbReference type="ChEBI" id="CHEBI:59789"/>
        <dbReference type="ChEBI" id="CHEBI:61961"/>
    </reaction>
</comment>
<dbReference type="GO" id="GO:0032259">
    <property type="term" value="P:methylation"/>
    <property type="evidence" value="ECO:0007669"/>
    <property type="project" value="UniProtKB-KW"/>
</dbReference>
<dbReference type="InterPro" id="IPR050078">
    <property type="entry name" value="Ribosomal_L11_MeTrfase_PrmA"/>
</dbReference>
<dbReference type="PANTHER" id="PTHR43648:SF1">
    <property type="entry name" value="ELECTRON TRANSFER FLAVOPROTEIN BETA SUBUNIT LYSINE METHYLTRANSFERASE"/>
    <property type="match status" value="1"/>
</dbReference>
<dbReference type="PIRSF" id="PIRSF000401">
    <property type="entry name" value="RPL11_MTase"/>
    <property type="match status" value="1"/>
</dbReference>
<organism evidence="7 8">
    <name type="scientific">Humidesulfovibrio mexicanus</name>
    <dbReference type="NCBI Taxonomy" id="147047"/>
    <lineage>
        <taxon>Bacteria</taxon>
        <taxon>Pseudomonadati</taxon>
        <taxon>Thermodesulfobacteriota</taxon>
        <taxon>Desulfovibrionia</taxon>
        <taxon>Desulfovibrionales</taxon>
        <taxon>Desulfovibrionaceae</taxon>
        <taxon>Humidesulfovibrio</taxon>
    </lineage>
</organism>
<feature type="binding site" evidence="6">
    <location>
        <position position="157"/>
    </location>
    <ligand>
        <name>S-adenosyl-L-methionine</name>
        <dbReference type="ChEBI" id="CHEBI:59789"/>
    </ligand>
</feature>
<keyword evidence="5 6" id="KW-0949">S-adenosyl-L-methionine</keyword>
<keyword evidence="3 6" id="KW-0489">Methyltransferase</keyword>
<feature type="binding site" evidence="6">
    <location>
        <position position="178"/>
    </location>
    <ligand>
        <name>S-adenosyl-L-methionine</name>
        <dbReference type="ChEBI" id="CHEBI:59789"/>
    </ligand>
</feature>
<keyword evidence="7" id="KW-0689">Ribosomal protein</keyword>
<protein>
    <recommendedName>
        <fullName evidence="6">Ribosomal protein L11 methyltransferase</fullName>
        <shortName evidence="6">L11 Mtase</shortName>
        <ecNumber evidence="6">2.1.1.-</ecNumber>
    </recommendedName>
</protein>
<keyword evidence="8" id="KW-1185">Reference proteome</keyword>
<dbReference type="Pfam" id="PF06325">
    <property type="entry name" value="PrmA"/>
    <property type="match status" value="1"/>
</dbReference>
<comment type="similarity">
    <text evidence="1 6">Belongs to the methyltransferase superfamily. PrmA family.</text>
</comment>
<dbReference type="Gene3D" id="3.40.50.150">
    <property type="entry name" value="Vaccinia Virus protein VP39"/>
    <property type="match status" value="1"/>
</dbReference>
<dbReference type="SUPFAM" id="SSF53335">
    <property type="entry name" value="S-adenosyl-L-methionine-dependent methyltransferases"/>
    <property type="match status" value="1"/>
</dbReference>
<gene>
    <name evidence="6" type="primary">prmA</name>
    <name evidence="7" type="ORF">SAMN04488503_0031</name>
</gene>
<keyword evidence="7" id="KW-0687">Ribonucleoprotein</keyword>
<evidence type="ECO:0000256" key="6">
    <source>
        <dbReference type="HAMAP-Rule" id="MF_00735"/>
    </source>
</evidence>
<dbReference type="OrthoDB" id="9785995at2"/>
<dbReference type="AlphaFoldDB" id="A0A239CZW7"/>
<evidence type="ECO:0000256" key="2">
    <source>
        <dbReference type="ARBA" id="ARBA00022490"/>
    </source>
</evidence>
<dbReference type="EC" id="2.1.1.-" evidence="6"/>
<dbReference type="CDD" id="cd02440">
    <property type="entry name" value="AdoMet_MTases"/>
    <property type="match status" value="1"/>
</dbReference>
<feature type="binding site" evidence="6">
    <location>
        <position position="131"/>
    </location>
    <ligand>
        <name>S-adenosyl-L-methionine</name>
        <dbReference type="ChEBI" id="CHEBI:59789"/>
    </ligand>
</feature>
<name>A0A239CZW7_9BACT</name>
<comment type="subcellular location">
    <subcellularLocation>
        <location evidence="6">Cytoplasm</location>
    </subcellularLocation>
</comment>
<dbReference type="GO" id="GO:0005840">
    <property type="term" value="C:ribosome"/>
    <property type="evidence" value="ECO:0007669"/>
    <property type="project" value="UniProtKB-KW"/>
</dbReference>
<dbReference type="GO" id="GO:0016279">
    <property type="term" value="F:protein-lysine N-methyltransferase activity"/>
    <property type="evidence" value="ECO:0007669"/>
    <property type="project" value="RHEA"/>
</dbReference>
<evidence type="ECO:0000256" key="5">
    <source>
        <dbReference type="ARBA" id="ARBA00022691"/>
    </source>
</evidence>
<dbReference type="HAMAP" id="MF_00735">
    <property type="entry name" value="Methyltr_PrmA"/>
    <property type="match status" value="1"/>
</dbReference>
<proteinExistence type="inferred from homology"/>
<evidence type="ECO:0000256" key="3">
    <source>
        <dbReference type="ARBA" id="ARBA00022603"/>
    </source>
</evidence>
<dbReference type="InterPro" id="IPR029063">
    <property type="entry name" value="SAM-dependent_MTases_sf"/>
</dbReference>
<keyword evidence="2 6" id="KW-0963">Cytoplasm</keyword>